<feature type="non-terminal residue" evidence="2">
    <location>
        <position position="1"/>
    </location>
</feature>
<accession>A0AAV5UMN2</accession>
<dbReference type="AlphaFoldDB" id="A0AAV5UMN2"/>
<dbReference type="EMBL" id="BTSX01000002">
    <property type="protein sequence ID" value="GMS86337.1"/>
    <property type="molecule type" value="Genomic_DNA"/>
</dbReference>
<protein>
    <submittedName>
        <fullName evidence="2">Uncharacterized protein</fullName>
    </submittedName>
</protein>
<proteinExistence type="predicted"/>
<feature type="non-terminal residue" evidence="2">
    <location>
        <position position="83"/>
    </location>
</feature>
<evidence type="ECO:0000313" key="2">
    <source>
        <dbReference type="EMBL" id="GMT08341.1"/>
    </source>
</evidence>
<reference evidence="2" key="1">
    <citation type="submission" date="2023-10" db="EMBL/GenBank/DDBJ databases">
        <title>Genome assembly of Pristionchus species.</title>
        <authorList>
            <person name="Yoshida K."/>
            <person name="Sommer R.J."/>
        </authorList>
    </citation>
    <scope>NUCLEOTIDE SEQUENCE</scope>
    <source>
        <strain evidence="2">RS0144</strain>
    </source>
</reference>
<dbReference type="EMBL" id="BTSX01000063">
    <property type="protein sequence ID" value="GMT08341.1"/>
    <property type="molecule type" value="Genomic_DNA"/>
</dbReference>
<keyword evidence="3" id="KW-1185">Reference proteome</keyword>
<name>A0AAV5UMN2_9BILA</name>
<evidence type="ECO:0000313" key="1">
    <source>
        <dbReference type="EMBL" id="GMS86337.1"/>
    </source>
</evidence>
<comment type="caution">
    <text evidence="2">The sequence shown here is derived from an EMBL/GenBank/DDBJ whole genome shotgun (WGS) entry which is preliminary data.</text>
</comment>
<evidence type="ECO:0000313" key="3">
    <source>
        <dbReference type="Proteomes" id="UP001432027"/>
    </source>
</evidence>
<dbReference type="Proteomes" id="UP001432027">
    <property type="component" value="Unassembled WGS sequence"/>
</dbReference>
<gene>
    <name evidence="2" type="ORF">PENTCL1PPCAC_30515</name>
    <name evidence="1" type="ORF">PENTCL1PPCAC_8512</name>
</gene>
<organism evidence="2 3">
    <name type="scientific">Pristionchus entomophagus</name>
    <dbReference type="NCBI Taxonomy" id="358040"/>
    <lineage>
        <taxon>Eukaryota</taxon>
        <taxon>Metazoa</taxon>
        <taxon>Ecdysozoa</taxon>
        <taxon>Nematoda</taxon>
        <taxon>Chromadorea</taxon>
        <taxon>Rhabditida</taxon>
        <taxon>Rhabditina</taxon>
        <taxon>Diplogasteromorpha</taxon>
        <taxon>Diplogasteroidea</taxon>
        <taxon>Neodiplogasteridae</taxon>
        <taxon>Pristionchus</taxon>
    </lineage>
</organism>
<sequence length="83" mass="9478">NDSSFEKLHIDSSYHLDNDLPMANIHTPSLLLQRHSNSSSFHQVTLFCSFCVTTHFSNRRQTDESRRGAFPTIPCSSRDFSTC</sequence>